<keyword evidence="5" id="KW-1185">Reference proteome</keyword>
<feature type="compositionally biased region" description="Polar residues" evidence="2">
    <location>
        <begin position="87"/>
        <end position="100"/>
    </location>
</feature>
<dbReference type="PROSITE" id="PS01148">
    <property type="entry name" value="UPF0033"/>
    <property type="match status" value="1"/>
</dbReference>
<dbReference type="PANTHER" id="PTHR33279">
    <property type="entry name" value="SULFUR CARRIER PROTEIN YEDF-RELATED"/>
    <property type="match status" value="1"/>
</dbReference>
<accession>A0A0Q4AYB6</accession>
<dbReference type="CDD" id="cd00291">
    <property type="entry name" value="SirA_YedF_YeeD"/>
    <property type="match status" value="1"/>
</dbReference>
<feature type="domain" description="UPF0033" evidence="3">
    <location>
        <begin position="5"/>
        <end position="29"/>
    </location>
</feature>
<name>A0A0Q4AYB6_9BACT</name>
<evidence type="ECO:0000256" key="2">
    <source>
        <dbReference type="SAM" id="MobiDB-lite"/>
    </source>
</evidence>
<dbReference type="SUPFAM" id="SSF75169">
    <property type="entry name" value="DsrEFH-like"/>
    <property type="match status" value="1"/>
</dbReference>
<dbReference type="PANTHER" id="PTHR33279:SF6">
    <property type="entry name" value="SULFUR CARRIER PROTEIN YEDF-RELATED"/>
    <property type="match status" value="1"/>
</dbReference>
<dbReference type="InterPro" id="IPR036868">
    <property type="entry name" value="TusA-like_sf"/>
</dbReference>
<dbReference type="AlphaFoldDB" id="A0A0Q4AYB6"/>
<dbReference type="Pfam" id="PF02635">
    <property type="entry name" value="DsrE"/>
    <property type="match status" value="1"/>
</dbReference>
<dbReference type="InterPro" id="IPR001455">
    <property type="entry name" value="TusA-like"/>
</dbReference>
<dbReference type="EMBL" id="LIIK01000013">
    <property type="protein sequence ID" value="KQM09070.1"/>
    <property type="molecule type" value="Genomic_DNA"/>
</dbReference>
<sequence>MAELVDCRGMICPLPIITLKRRMGELARGEELEVTVDNRQASINVTHFLQEYYGIAVQFTEETGVYRATFRNGEPLAGAVPDASQYSCAPTGGQPTSAASDENKMSARPAPTGTVVLCPSNAFGNGDQTLGEILMKGFLSTLEAWPELPQAVVFLNSGVKLAAEGSGALDTLRNLEQKGVKILVCGTCVAFYKLADAVRVGVVSNMFTISGLLQQTSKVIRI</sequence>
<dbReference type="Proteomes" id="UP000054172">
    <property type="component" value="Unassembled WGS sequence"/>
</dbReference>
<evidence type="ECO:0000313" key="4">
    <source>
        <dbReference type="EMBL" id="KQM09070.1"/>
    </source>
</evidence>
<reference evidence="4" key="1">
    <citation type="submission" date="2015-08" db="EMBL/GenBank/DDBJ databases">
        <title>Candidatus Bacteriodes Periocalifornicus.</title>
        <authorList>
            <person name="McLean J.S."/>
            <person name="Kelley S."/>
        </authorList>
    </citation>
    <scope>NUCLEOTIDE SEQUENCE [LARGE SCALE GENOMIC DNA]</scope>
    <source>
        <strain evidence="4">12B</strain>
    </source>
</reference>
<dbReference type="PATRIC" id="fig|1702214.3.peg.1357"/>
<comment type="caution">
    <text evidence="4">The sequence shown here is derived from an EMBL/GenBank/DDBJ whole genome shotgun (WGS) entry which is preliminary data.</text>
</comment>
<dbReference type="InterPro" id="IPR027396">
    <property type="entry name" value="DsrEFH-like"/>
</dbReference>
<dbReference type="SUPFAM" id="SSF64307">
    <property type="entry name" value="SirA-like"/>
    <property type="match status" value="1"/>
</dbReference>
<protein>
    <recommendedName>
        <fullName evidence="3">UPF0033 domain-containing protein</fullName>
    </recommendedName>
</protein>
<evidence type="ECO:0000313" key="5">
    <source>
        <dbReference type="Proteomes" id="UP000054172"/>
    </source>
</evidence>
<dbReference type="InterPro" id="IPR019870">
    <property type="entry name" value="Se_metab_YedF"/>
</dbReference>
<feature type="region of interest" description="Disordered" evidence="2">
    <location>
        <begin position="87"/>
        <end position="108"/>
    </location>
</feature>
<proteinExistence type="inferred from homology"/>
<gene>
    <name evidence="4" type="ORF">AL399_03765</name>
</gene>
<comment type="similarity">
    <text evidence="1">Belongs to the sulfur carrier protein TusA family.</text>
</comment>
<evidence type="ECO:0000256" key="1">
    <source>
        <dbReference type="ARBA" id="ARBA00008984"/>
    </source>
</evidence>
<dbReference type="STRING" id="1702214.AL399_03765"/>
<dbReference type="NCBIfam" id="TIGR03527">
    <property type="entry name" value="selenium_YedF"/>
    <property type="match status" value="1"/>
</dbReference>
<evidence type="ECO:0000259" key="3">
    <source>
        <dbReference type="PROSITE" id="PS01148"/>
    </source>
</evidence>
<organism evidence="4 5">
    <name type="scientific">Candidatus [Bacteroides] periocalifornicus</name>
    <dbReference type="NCBI Taxonomy" id="1702214"/>
    <lineage>
        <taxon>Bacteria</taxon>
        <taxon>Pseudomonadati</taxon>
        <taxon>Bacteroidota</taxon>
    </lineage>
</organism>
<dbReference type="InterPro" id="IPR003787">
    <property type="entry name" value="Sulphur_relay_DsrE/F-like"/>
</dbReference>
<dbReference type="Pfam" id="PF01206">
    <property type="entry name" value="TusA"/>
    <property type="match status" value="1"/>
</dbReference>
<dbReference type="Gene3D" id="3.30.110.40">
    <property type="entry name" value="TusA-like domain"/>
    <property type="match status" value="1"/>
</dbReference>